<dbReference type="Proteomes" id="UP000709295">
    <property type="component" value="Unassembled WGS sequence"/>
</dbReference>
<evidence type="ECO:0000313" key="1">
    <source>
        <dbReference type="EMBL" id="KAG6941790.1"/>
    </source>
</evidence>
<keyword evidence="2" id="KW-1185">Reference proteome</keyword>
<dbReference type="PANTHER" id="PTHR40866:SF1">
    <property type="entry name" value="BED-TYPE DOMAIN-CONTAINING PROTEIN"/>
    <property type="match status" value="1"/>
</dbReference>
<dbReference type="AlphaFoldDB" id="A0A8J5MB29"/>
<organism evidence="1 2">
    <name type="scientific">Phytophthora aleatoria</name>
    <dbReference type="NCBI Taxonomy" id="2496075"/>
    <lineage>
        <taxon>Eukaryota</taxon>
        <taxon>Sar</taxon>
        <taxon>Stramenopiles</taxon>
        <taxon>Oomycota</taxon>
        <taxon>Peronosporomycetes</taxon>
        <taxon>Peronosporales</taxon>
        <taxon>Peronosporaceae</taxon>
        <taxon>Phytophthora</taxon>
    </lineage>
</organism>
<protein>
    <submittedName>
        <fullName evidence="1">Uncharacterized protein</fullName>
    </submittedName>
</protein>
<name>A0A8J5MB29_9STRA</name>
<comment type="caution">
    <text evidence="1">The sequence shown here is derived from an EMBL/GenBank/DDBJ whole genome shotgun (WGS) entry which is preliminary data.</text>
</comment>
<reference evidence="1" key="1">
    <citation type="submission" date="2021-01" db="EMBL/GenBank/DDBJ databases">
        <title>Phytophthora aleatoria, a newly-described species from Pinus radiata is distinct from Phytophthora cactorum isolates based on comparative genomics.</title>
        <authorList>
            <person name="Mcdougal R."/>
            <person name="Panda P."/>
            <person name="Williams N."/>
            <person name="Studholme D.J."/>
        </authorList>
    </citation>
    <scope>NUCLEOTIDE SEQUENCE</scope>
    <source>
        <strain evidence="1">NZFS 4037</strain>
    </source>
</reference>
<dbReference type="EMBL" id="JAENGY010003435">
    <property type="protein sequence ID" value="KAG6941790.1"/>
    <property type="molecule type" value="Genomic_DNA"/>
</dbReference>
<sequence length="142" mass="16203">GFPLVGCVSHRLNLAVRSFLSPYEDDLYQVRLLMKHLSTIKQAAKLQLKTPLKPKLRQETRWWSTYSFLTRYFNLLEFLSADDEELAGGLPTPAVHRELKALKEQLSDVESISKKLQCDDLDLLGAGDQLDGLLETQRSFSH</sequence>
<accession>A0A8J5MB29</accession>
<evidence type="ECO:0000313" key="2">
    <source>
        <dbReference type="Proteomes" id="UP000709295"/>
    </source>
</evidence>
<feature type="non-terminal residue" evidence="1">
    <location>
        <position position="142"/>
    </location>
</feature>
<proteinExistence type="predicted"/>
<dbReference type="PANTHER" id="PTHR40866">
    <property type="entry name" value="BED-TYPE DOMAIN-CONTAINING PROTEIN"/>
    <property type="match status" value="1"/>
</dbReference>
<gene>
    <name evidence="1" type="ORF">JG688_00018482</name>
</gene>